<organism evidence="1 2">
    <name type="scientific">Lepagella muris</name>
    <dbReference type="NCBI Taxonomy" id="3032870"/>
    <lineage>
        <taxon>Bacteria</taxon>
        <taxon>Pseudomonadati</taxon>
        <taxon>Bacteroidota</taxon>
        <taxon>Bacteroidia</taxon>
        <taxon>Bacteroidales</taxon>
        <taxon>Muribaculaceae</taxon>
        <taxon>Lepagella</taxon>
    </lineage>
</organism>
<accession>A0AC61REC6</accession>
<gene>
    <name evidence="1" type="ORF">E5331_12940</name>
</gene>
<keyword evidence="2" id="KW-1185">Reference proteome</keyword>
<proteinExistence type="predicted"/>
<protein>
    <submittedName>
        <fullName evidence="1">Uncharacterized protein</fullName>
    </submittedName>
</protein>
<sequence>MATKKEVLQKSQEAIANYFQLSKFLFSEDAPYDVNEIPQDSPFYESAKAISDEMELDWKNMSHEDSNRVMINMLADAFAAIEPDEHYDAVLTISFKKAE</sequence>
<dbReference type="Proteomes" id="UP000306319">
    <property type="component" value="Unassembled WGS sequence"/>
</dbReference>
<evidence type="ECO:0000313" key="2">
    <source>
        <dbReference type="Proteomes" id="UP000306319"/>
    </source>
</evidence>
<dbReference type="EMBL" id="SRYB01000019">
    <property type="protein sequence ID" value="TGY77903.1"/>
    <property type="molecule type" value="Genomic_DNA"/>
</dbReference>
<evidence type="ECO:0000313" key="1">
    <source>
        <dbReference type="EMBL" id="TGY77903.1"/>
    </source>
</evidence>
<name>A0AC61REC6_9BACT</name>
<comment type="caution">
    <text evidence="1">The sequence shown here is derived from an EMBL/GenBank/DDBJ whole genome shotgun (WGS) entry which is preliminary data.</text>
</comment>
<reference evidence="1" key="1">
    <citation type="submission" date="2019-04" db="EMBL/GenBank/DDBJ databases">
        <title>Microbes associate with the intestines of laboratory mice.</title>
        <authorList>
            <person name="Navarre W."/>
            <person name="Wong E."/>
            <person name="Huang K."/>
            <person name="Tropini C."/>
            <person name="Ng K."/>
            <person name="Yu B."/>
        </authorList>
    </citation>
    <scope>NUCLEOTIDE SEQUENCE</scope>
    <source>
        <strain evidence="1">NM04_E33</strain>
    </source>
</reference>